<dbReference type="AlphaFoldDB" id="A0A4R5BA85"/>
<proteinExistence type="inferred from homology"/>
<gene>
    <name evidence="6" type="ORF">E1293_17330</name>
</gene>
<dbReference type="GO" id="GO:0042597">
    <property type="term" value="C:periplasmic space"/>
    <property type="evidence" value="ECO:0007669"/>
    <property type="project" value="UniProtKB-SubCell"/>
</dbReference>
<dbReference type="Pfam" id="PF09084">
    <property type="entry name" value="NMT1"/>
    <property type="match status" value="1"/>
</dbReference>
<dbReference type="PANTHER" id="PTHR30024">
    <property type="entry name" value="ALIPHATIC SULFONATES-BINDING PROTEIN-RELATED"/>
    <property type="match status" value="1"/>
</dbReference>
<evidence type="ECO:0000313" key="7">
    <source>
        <dbReference type="Proteomes" id="UP000295578"/>
    </source>
</evidence>
<protein>
    <submittedName>
        <fullName evidence="6">Transporter substrate-binding domain-containing protein</fullName>
    </submittedName>
</protein>
<dbReference type="Proteomes" id="UP000295578">
    <property type="component" value="Unassembled WGS sequence"/>
</dbReference>
<reference evidence="6 7" key="1">
    <citation type="submission" date="2019-03" db="EMBL/GenBank/DDBJ databases">
        <title>Draft genome sequences of novel Actinobacteria.</title>
        <authorList>
            <person name="Sahin N."/>
            <person name="Ay H."/>
            <person name="Saygin H."/>
        </authorList>
    </citation>
    <scope>NUCLEOTIDE SEQUENCE [LARGE SCALE GENOMIC DNA]</scope>
    <source>
        <strain evidence="6 7">DSM 45941</strain>
    </source>
</reference>
<dbReference type="SMART" id="SM00062">
    <property type="entry name" value="PBPb"/>
    <property type="match status" value="1"/>
</dbReference>
<evidence type="ECO:0000256" key="4">
    <source>
        <dbReference type="SAM" id="SignalP"/>
    </source>
</evidence>
<dbReference type="InterPro" id="IPR001638">
    <property type="entry name" value="Solute-binding_3/MltF_N"/>
</dbReference>
<evidence type="ECO:0000256" key="1">
    <source>
        <dbReference type="ARBA" id="ARBA00004418"/>
    </source>
</evidence>
<dbReference type="Gene3D" id="3.40.190.10">
    <property type="entry name" value="Periplasmic binding protein-like II"/>
    <property type="match status" value="2"/>
</dbReference>
<feature type="domain" description="Solute-binding protein family 3/N-terminal" evidence="5">
    <location>
        <begin position="41"/>
        <end position="271"/>
    </location>
</feature>
<evidence type="ECO:0000313" key="6">
    <source>
        <dbReference type="EMBL" id="TDD82093.1"/>
    </source>
</evidence>
<dbReference type="PROSITE" id="PS51257">
    <property type="entry name" value="PROKAR_LIPOPROTEIN"/>
    <property type="match status" value="1"/>
</dbReference>
<dbReference type="PANTHER" id="PTHR30024:SF47">
    <property type="entry name" value="TAURINE-BINDING PERIPLASMIC PROTEIN"/>
    <property type="match status" value="1"/>
</dbReference>
<comment type="similarity">
    <text evidence="2">Belongs to the bacterial solute-binding protein SsuA/TauA family.</text>
</comment>
<dbReference type="OrthoDB" id="8892982at2"/>
<name>A0A4R5BA85_9ACTN</name>
<dbReference type="RefSeq" id="WP_132198444.1">
    <property type="nucleotide sequence ID" value="NZ_SMKY01000069.1"/>
</dbReference>
<comment type="subcellular location">
    <subcellularLocation>
        <location evidence="1">Periplasm</location>
    </subcellularLocation>
</comment>
<dbReference type="SUPFAM" id="SSF53850">
    <property type="entry name" value="Periplasmic binding protein-like II"/>
    <property type="match status" value="1"/>
</dbReference>
<comment type="caution">
    <text evidence="6">The sequence shown here is derived from an EMBL/GenBank/DDBJ whole genome shotgun (WGS) entry which is preliminary data.</text>
</comment>
<evidence type="ECO:0000259" key="5">
    <source>
        <dbReference type="SMART" id="SM00062"/>
    </source>
</evidence>
<accession>A0A4R5BA85</accession>
<keyword evidence="7" id="KW-1185">Reference proteome</keyword>
<evidence type="ECO:0000256" key="3">
    <source>
        <dbReference type="ARBA" id="ARBA00022729"/>
    </source>
</evidence>
<keyword evidence="3 4" id="KW-0732">Signal</keyword>
<feature type="chain" id="PRO_5039612120" evidence="4">
    <location>
        <begin position="18"/>
        <end position="327"/>
    </location>
</feature>
<evidence type="ECO:0000256" key="2">
    <source>
        <dbReference type="ARBA" id="ARBA00010742"/>
    </source>
</evidence>
<sequence length="327" mass="34270">MRQSLRLSALVSALALAASVITGCGDSDSSGGGGNGLETDSIKVASLPLADGASLYVAQKAGLFKKEGLKVEIVPVQKSTDAQPALIKGDVNIIAGANYVSFLQAEEKGTLKLSIVAPAATLTSNMMNVLVKPDSKIKTAKDLEGKTVAINILNNIQSLTLNSILKANNVDATKVKYVSVPFPQMAAALEKGQVDAIHTVEPFLSDTEKKLGARVAVDGGSEPVTGLAISGFVSTQEWTKKNPKTAAAFQRAIINAQKLSTQDRKKVEEVLPGYAKMDPEVASVITLPGYPTSLSKTRIKGVADLMVSSGLLKKTPDLDSILFHPTA</sequence>
<dbReference type="EMBL" id="SMKY01000069">
    <property type="protein sequence ID" value="TDD82093.1"/>
    <property type="molecule type" value="Genomic_DNA"/>
</dbReference>
<dbReference type="InterPro" id="IPR015168">
    <property type="entry name" value="SsuA/THI5"/>
</dbReference>
<feature type="signal peptide" evidence="4">
    <location>
        <begin position="1"/>
        <end position="17"/>
    </location>
</feature>
<organism evidence="6 7">
    <name type="scientific">Actinomadura darangshiensis</name>
    <dbReference type="NCBI Taxonomy" id="705336"/>
    <lineage>
        <taxon>Bacteria</taxon>
        <taxon>Bacillati</taxon>
        <taxon>Actinomycetota</taxon>
        <taxon>Actinomycetes</taxon>
        <taxon>Streptosporangiales</taxon>
        <taxon>Thermomonosporaceae</taxon>
        <taxon>Actinomadura</taxon>
    </lineage>
</organism>